<protein>
    <submittedName>
        <fullName evidence="6">AAA family ATPase</fullName>
    </submittedName>
</protein>
<dbReference type="InterPro" id="IPR053159">
    <property type="entry name" value="Hybrid_Histidine_Kinase"/>
</dbReference>
<dbReference type="InterPro" id="IPR003018">
    <property type="entry name" value="GAF"/>
</dbReference>
<dbReference type="Gene3D" id="3.30.450.40">
    <property type="match status" value="1"/>
</dbReference>
<evidence type="ECO:0000259" key="3">
    <source>
        <dbReference type="PROSITE" id="PS50109"/>
    </source>
</evidence>
<evidence type="ECO:0000313" key="7">
    <source>
        <dbReference type="Proteomes" id="UP001291309"/>
    </source>
</evidence>
<sequence>MSQVPGFSLGELLHEGRRSVLYRATRVRDGRPVVLKMMNMAIAAERVLVRLRHELEVLRFLNGRGAIHALELLSNADQPVLVLEDVGGTSLRAWMKGMALGVRDALVLGGRLVAQLQQVHAQRVIHKDLNPSNILVIERGGAGAAEVELRLIDFGIAATLSRETPSFKNPTMVEGTLPYIAPEQTGRMNRSVDYRADLYSLGICLYELLTGTVPFTATDPLALIYCHLAQPPEPPHVRSATVPKAVSAVVMKLLAKDAESRYQSLEGLQADLTRCLEQLDQSGWIAPFEPGLDEQPLGLQLPQNLYGRENEAEQLLAAFSRVCEGNVPGAGTGKAELLLVMGESGVGKSSLVRELHKPITQRRGLFLAGKFDPYQGSAVPYSAFARAFDAFCHYLLTESEEALAGWRKRILRAVGENGQVIIELVPSLEAVIGPQPALSELDPLARQNRFQLTFQQLLSAVCHPEHPLVLFIDDLQWADGASLKLLETLLVGSGIKNLLLIGAYRDNEVRKGHPLLQLIEDTLVAGVMISTLRLGNLTVDDVTTLVADTLKSGRERVQELANLVYAKTRGNAFFVHQFLHSLHEAELLVRRPTLSRNEQWSWDITAIRGRSATDNVVEFLEKRLEKLPPRAREVLEVAACLGGTFELKTLALVANARVAGAKTPPDGSAEQLEVMRGLLRELWPAIDEELIIPSEQAYKVVRTEQPDAAELAQCSFSFQHDRVHQAVYAGIPEQQRQLLHLEIGRRLLAALPSDVLERRLFEVADQYTHGLPLLTDPAERHRLAGINLRAGTKAKAANAHGTALQYLHNGLTLLPNERWEQDYALTLELHSELVEAAYLSGAFERMEQHAQEVLAHARELLDVIPVQVTRLQALQAQSRLTDTVSLSLLVLSQLGISPPANPTPEDLDAAFAANRALLGDRGAEEIAALPPMSDARLQAALWVASNSVSTLWNAAPALYPFVILELIQRMVRQGNTAYSAVFYANYGLIRCAAADDIDEAYRWALIANEVSRRFDTKRTRFRTMFVVYNFLWHWKHPIHEILRPLRETYTLSLENGDPEQAAWCLIAQGMAALASGRPLPAMKAMLEEHLASIARLQQPRTAELTRISLQSTLLLSGEAERPWEIVGEVYDERIAVEGYRADNNLVALSMLYCNRLIHAYLFGQYKRGLEDAKVLDTCIMGPAATVIPPLVNLYDSLTRLALVEEMDAQERAATLERVELNQQRLRMWAQHAPMNQQHRYELVDAELARVRGDRWRAVELYQAAIRGAHLQGFVREEAVANERASLFWQAQDNPEYALMHLRRARRLYESWGSTAKLAALMKRHAQLELMAPLQRASTVPESSQSSTAQSSSLDVLSIIRSARAISSEIVLSDLMHTVLRIIRENVGAQYGALVDFDERQGWLIRCQTENESRTAADLPMSVLHYVRRTLKPVVLDDASTQPPYSVDAVVRARGLRSVLCIPLVYRERHHGLLYLENSLATQAFSEARQGVVEILAAQAAVALDNAQLYHHMAEQNRALESSRGAIESAQRQIQDIIDNSPAVIFVKDLEGRYLLINSPFEKRSGLSREDLLGKRDADVFPAEHARRLQENDRRVAESGTTLEFEEDVQQGDEVRTFLALKFPMRTENQRVYAICGISTDITDRKRAEIALQQANEELERRVNERTEQLHVAQLQLVDRARHAGMFEIASSILHNLGNALNSISVSSTWLREHVQALPIASLGRLATLLSRPSAELAKFLTEDERGVHAPRFLNELHRKFQAEGELLLKETDNLSELVEHVHGVIGTQQQYARTRITLRERLCLHELVEDALRLCAIGGHFDNIIQREYGDEQPELYERHVIVQILVNLITNAKNAVLEAQSGNKPRITISVHQDATQTTVTVSDNGIGFDEGVKSRLFSFGFTMRAKGHGFGLHSAALSAQSLGGRIEAHSEGPGLGAKFQLILPRASS</sequence>
<dbReference type="SUPFAM" id="SSF55785">
    <property type="entry name" value="PYP-like sensor domain (PAS domain)"/>
    <property type="match status" value="1"/>
</dbReference>
<keyword evidence="7" id="KW-1185">Reference proteome</keyword>
<dbReference type="PROSITE" id="PS00675">
    <property type="entry name" value="SIGMA54_INTERACT_1"/>
    <property type="match status" value="1"/>
</dbReference>
<feature type="domain" description="Histidine kinase" evidence="3">
    <location>
        <begin position="1842"/>
        <end position="1949"/>
    </location>
</feature>
<dbReference type="Gene3D" id="3.30.565.10">
    <property type="entry name" value="Histidine kinase-like ATPase, C-terminal domain"/>
    <property type="match status" value="1"/>
</dbReference>
<keyword evidence="1" id="KW-0175">Coiled coil</keyword>
<dbReference type="InterPro" id="IPR011009">
    <property type="entry name" value="Kinase-like_dom_sf"/>
</dbReference>
<dbReference type="PANTHER" id="PTHR43642">
    <property type="entry name" value="HYBRID SIGNAL TRANSDUCTION HISTIDINE KINASE G"/>
    <property type="match status" value="1"/>
</dbReference>
<dbReference type="PANTHER" id="PTHR43642:SF1">
    <property type="entry name" value="HYBRID SIGNAL TRANSDUCTION HISTIDINE KINASE G"/>
    <property type="match status" value="1"/>
</dbReference>
<gene>
    <name evidence="6" type="ORF">SYV04_17950</name>
</gene>
<dbReference type="NCBIfam" id="TIGR00229">
    <property type="entry name" value="sensory_box"/>
    <property type="match status" value="1"/>
</dbReference>
<feature type="domain" description="PAC" evidence="5">
    <location>
        <begin position="1600"/>
        <end position="1653"/>
    </location>
</feature>
<dbReference type="CDD" id="cd14014">
    <property type="entry name" value="STKc_PknB_like"/>
    <property type="match status" value="1"/>
</dbReference>
<dbReference type="SMART" id="SM00091">
    <property type="entry name" value="PAS"/>
    <property type="match status" value="1"/>
</dbReference>
<dbReference type="SMART" id="SM00065">
    <property type="entry name" value="GAF"/>
    <property type="match status" value="1"/>
</dbReference>
<dbReference type="InterPro" id="IPR005467">
    <property type="entry name" value="His_kinase_dom"/>
</dbReference>
<reference evidence="6 7" key="1">
    <citation type="submission" date="2023-12" db="EMBL/GenBank/DDBJ databases">
        <title>the genome sequence of Hyalangium sp. s54d21.</title>
        <authorList>
            <person name="Zhang X."/>
        </authorList>
    </citation>
    <scope>NUCLEOTIDE SEQUENCE [LARGE SCALE GENOMIC DNA]</scope>
    <source>
        <strain evidence="7">s54d21</strain>
    </source>
</reference>
<dbReference type="InterPro" id="IPR029016">
    <property type="entry name" value="GAF-like_dom_sf"/>
</dbReference>
<dbReference type="SUPFAM" id="SSF55781">
    <property type="entry name" value="GAF domain-like"/>
    <property type="match status" value="1"/>
</dbReference>
<dbReference type="SUPFAM" id="SSF52540">
    <property type="entry name" value="P-loop containing nucleoside triphosphate hydrolases"/>
    <property type="match status" value="1"/>
</dbReference>
<dbReference type="InterPro" id="IPR000719">
    <property type="entry name" value="Prot_kinase_dom"/>
</dbReference>
<dbReference type="InterPro" id="IPR041664">
    <property type="entry name" value="AAA_16"/>
</dbReference>
<dbReference type="Gene3D" id="1.10.510.10">
    <property type="entry name" value="Transferase(Phosphotransferase) domain 1"/>
    <property type="match status" value="1"/>
</dbReference>
<dbReference type="Pfam" id="PF13185">
    <property type="entry name" value="GAF_2"/>
    <property type="match status" value="1"/>
</dbReference>
<name>A0ABU5H5E6_9BACT</name>
<dbReference type="Pfam" id="PF00069">
    <property type="entry name" value="Pkinase"/>
    <property type="match status" value="1"/>
</dbReference>
<dbReference type="Gene3D" id="3.30.450.20">
    <property type="entry name" value="PAS domain"/>
    <property type="match status" value="1"/>
</dbReference>
<dbReference type="SMART" id="SM00387">
    <property type="entry name" value="HATPase_c"/>
    <property type="match status" value="1"/>
</dbReference>
<evidence type="ECO:0000259" key="5">
    <source>
        <dbReference type="PROSITE" id="PS50113"/>
    </source>
</evidence>
<feature type="coiled-coil region" evidence="1">
    <location>
        <begin position="1644"/>
        <end position="1675"/>
    </location>
</feature>
<dbReference type="CDD" id="cd00130">
    <property type="entry name" value="PAS"/>
    <property type="match status" value="1"/>
</dbReference>
<dbReference type="PROSITE" id="PS50011">
    <property type="entry name" value="PROTEIN_KINASE_DOM"/>
    <property type="match status" value="1"/>
</dbReference>
<feature type="domain" description="Protein kinase" evidence="2">
    <location>
        <begin position="7"/>
        <end position="285"/>
    </location>
</feature>
<feature type="domain" description="PAS" evidence="4">
    <location>
        <begin position="1529"/>
        <end position="1599"/>
    </location>
</feature>
<evidence type="ECO:0000259" key="2">
    <source>
        <dbReference type="PROSITE" id="PS50011"/>
    </source>
</evidence>
<organism evidence="6 7">
    <name type="scientific">Hyalangium rubrum</name>
    <dbReference type="NCBI Taxonomy" id="3103134"/>
    <lineage>
        <taxon>Bacteria</taxon>
        <taxon>Pseudomonadati</taxon>
        <taxon>Myxococcota</taxon>
        <taxon>Myxococcia</taxon>
        <taxon>Myxococcales</taxon>
        <taxon>Cystobacterineae</taxon>
        <taxon>Archangiaceae</taxon>
        <taxon>Hyalangium</taxon>
    </lineage>
</organism>
<accession>A0ABU5H5E6</accession>
<dbReference type="InterPro" id="IPR000700">
    <property type="entry name" value="PAS-assoc_C"/>
</dbReference>
<proteinExistence type="predicted"/>
<dbReference type="EMBL" id="JAXIVS010000005">
    <property type="protein sequence ID" value="MDY7228309.1"/>
    <property type="molecule type" value="Genomic_DNA"/>
</dbReference>
<dbReference type="SUPFAM" id="SSF55874">
    <property type="entry name" value="ATPase domain of HSP90 chaperone/DNA topoisomerase II/histidine kinase"/>
    <property type="match status" value="1"/>
</dbReference>
<dbReference type="InterPro" id="IPR003594">
    <property type="entry name" value="HATPase_dom"/>
</dbReference>
<dbReference type="Pfam" id="PF02518">
    <property type="entry name" value="HATPase_c"/>
    <property type="match status" value="1"/>
</dbReference>
<evidence type="ECO:0000313" key="6">
    <source>
        <dbReference type="EMBL" id="MDY7228309.1"/>
    </source>
</evidence>
<dbReference type="PROSITE" id="PS50112">
    <property type="entry name" value="PAS"/>
    <property type="match status" value="1"/>
</dbReference>
<dbReference type="InterPro" id="IPR025662">
    <property type="entry name" value="Sigma_54_int_dom_ATP-bd_1"/>
</dbReference>
<dbReference type="InterPro" id="IPR036890">
    <property type="entry name" value="HATPase_C_sf"/>
</dbReference>
<evidence type="ECO:0000259" key="4">
    <source>
        <dbReference type="PROSITE" id="PS50112"/>
    </source>
</evidence>
<dbReference type="InterPro" id="IPR013656">
    <property type="entry name" value="PAS_4"/>
</dbReference>
<feature type="coiled-coil region" evidence="1">
    <location>
        <begin position="1512"/>
        <end position="1539"/>
    </location>
</feature>
<evidence type="ECO:0000256" key="1">
    <source>
        <dbReference type="SAM" id="Coils"/>
    </source>
</evidence>
<dbReference type="InterPro" id="IPR027417">
    <property type="entry name" value="P-loop_NTPase"/>
</dbReference>
<dbReference type="Gene3D" id="3.40.50.300">
    <property type="entry name" value="P-loop containing nucleotide triphosphate hydrolases"/>
    <property type="match status" value="1"/>
</dbReference>
<dbReference type="Pfam" id="PF08448">
    <property type="entry name" value="PAS_4"/>
    <property type="match status" value="1"/>
</dbReference>
<dbReference type="RefSeq" id="WP_321547027.1">
    <property type="nucleotide sequence ID" value="NZ_JAXIVS010000005.1"/>
</dbReference>
<dbReference type="Proteomes" id="UP001291309">
    <property type="component" value="Unassembled WGS sequence"/>
</dbReference>
<dbReference type="InterPro" id="IPR000014">
    <property type="entry name" value="PAS"/>
</dbReference>
<dbReference type="PROSITE" id="PS50109">
    <property type="entry name" value="HIS_KIN"/>
    <property type="match status" value="1"/>
</dbReference>
<dbReference type="InterPro" id="IPR035965">
    <property type="entry name" value="PAS-like_dom_sf"/>
</dbReference>
<dbReference type="Pfam" id="PF13191">
    <property type="entry name" value="AAA_16"/>
    <property type="match status" value="1"/>
</dbReference>
<dbReference type="SUPFAM" id="SSF56112">
    <property type="entry name" value="Protein kinase-like (PK-like)"/>
    <property type="match status" value="1"/>
</dbReference>
<dbReference type="PROSITE" id="PS50113">
    <property type="entry name" value="PAC"/>
    <property type="match status" value="1"/>
</dbReference>
<comment type="caution">
    <text evidence="6">The sequence shown here is derived from an EMBL/GenBank/DDBJ whole genome shotgun (WGS) entry which is preliminary data.</text>
</comment>